<evidence type="ECO:0000313" key="8">
    <source>
        <dbReference type="EMBL" id="CAA9303591.1"/>
    </source>
</evidence>
<dbReference type="Pfam" id="PF07681">
    <property type="entry name" value="DoxX"/>
    <property type="match status" value="1"/>
</dbReference>
<sequence length="145" mass="14788">MTAPAIARPQPRYDAALAVLRVITGVIFAAHGAQKLFVFGFAGVTGAFTQMGAPLPGITGPLVALVEFFGGLALIVGLLTRLAALGLAATMLGAIFLVHLAGGFFAPKGVEFVLALFGAAVALALAGPGRYSLDDAIARRRGRAR</sequence>
<dbReference type="AlphaFoldDB" id="A0A6J4KH42"/>
<dbReference type="InterPro" id="IPR032808">
    <property type="entry name" value="DoxX"/>
</dbReference>
<evidence type="ECO:0000256" key="6">
    <source>
        <dbReference type="ARBA" id="ARBA00023136"/>
    </source>
</evidence>
<comment type="similarity">
    <text evidence="2">Belongs to the DoxX family.</text>
</comment>
<feature type="transmembrane region" description="Helical" evidence="7">
    <location>
        <begin position="53"/>
        <end position="75"/>
    </location>
</feature>
<evidence type="ECO:0000256" key="2">
    <source>
        <dbReference type="ARBA" id="ARBA00006679"/>
    </source>
</evidence>
<evidence type="ECO:0000256" key="4">
    <source>
        <dbReference type="ARBA" id="ARBA00022692"/>
    </source>
</evidence>
<evidence type="ECO:0000256" key="3">
    <source>
        <dbReference type="ARBA" id="ARBA00022475"/>
    </source>
</evidence>
<proteinExistence type="inferred from homology"/>
<dbReference type="PANTHER" id="PTHR33452:SF1">
    <property type="entry name" value="INNER MEMBRANE PROTEIN YPHA-RELATED"/>
    <property type="match status" value="1"/>
</dbReference>
<reference evidence="8" key="1">
    <citation type="submission" date="2020-02" db="EMBL/GenBank/DDBJ databases">
        <authorList>
            <person name="Meier V. D."/>
        </authorList>
    </citation>
    <scope>NUCLEOTIDE SEQUENCE</scope>
    <source>
        <strain evidence="8">AVDCRST_MAG11</strain>
    </source>
</reference>
<keyword evidence="6 7" id="KW-0472">Membrane</keyword>
<keyword evidence="3" id="KW-1003">Cell membrane</keyword>
<dbReference type="EMBL" id="CADCTU010000227">
    <property type="protein sequence ID" value="CAA9303591.1"/>
    <property type="molecule type" value="Genomic_DNA"/>
</dbReference>
<organism evidence="8">
    <name type="scientific">uncultured Gemmatimonadaceae bacterium</name>
    <dbReference type="NCBI Taxonomy" id="246130"/>
    <lineage>
        <taxon>Bacteria</taxon>
        <taxon>Pseudomonadati</taxon>
        <taxon>Gemmatimonadota</taxon>
        <taxon>Gemmatimonadia</taxon>
        <taxon>Gemmatimonadales</taxon>
        <taxon>Gemmatimonadaceae</taxon>
        <taxon>environmental samples</taxon>
    </lineage>
</organism>
<evidence type="ECO:0000256" key="5">
    <source>
        <dbReference type="ARBA" id="ARBA00022989"/>
    </source>
</evidence>
<accession>A0A6J4KH42</accession>
<gene>
    <name evidence="8" type="ORF">AVDCRST_MAG11-1010</name>
</gene>
<name>A0A6J4KH42_9BACT</name>
<keyword evidence="5 7" id="KW-1133">Transmembrane helix</keyword>
<dbReference type="InterPro" id="IPR051907">
    <property type="entry name" value="DoxX-like_oxidoreductase"/>
</dbReference>
<protein>
    <recommendedName>
        <fullName evidence="9">DoxX family protein</fullName>
    </recommendedName>
</protein>
<feature type="transmembrane region" description="Helical" evidence="7">
    <location>
        <begin position="12"/>
        <end position="33"/>
    </location>
</feature>
<feature type="transmembrane region" description="Helical" evidence="7">
    <location>
        <begin position="82"/>
        <end position="106"/>
    </location>
</feature>
<evidence type="ECO:0000256" key="1">
    <source>
        <dbReference type="ARBA" id="ARBA00004651"/>
    </source>
</evidence>
<dbReference type="PANTHER" id="PTHR33452">
    <property type="entry name" value="OXIDOREDUCTASE CATD-RELATED"/>
    <property type="match status" value="1"/>
</dbReference>
<keyword evidence="4 7" id="KW-0812">Transmembrane</keyword>
<dbReference type="GO" id="GO:0005886">
    <property type="term" value="C:plasma membrane"/>
    <property type="evidence" value="ECO:0007669"/>
    <property type="project" value="UniProtKB-SubCell"/>
</dbReference>
<evidence type="ECO:0008006" key="9">
    <source>
        <dbReference type="Google" id="ProtNLM"/>
    </source>
</evidence>
<feature type="transmembrane region" description="Helical" evidence="7">
    <location>
        <begin position="112"/>
        <end position="133"/>
    </location>
</feature>
<evidence type="ECO:0000256" key="7">
    <source>
        <dbReference type="SAM" id="Phobius"/>
    </source>
</evidence>
<comment type="subcellular location">
    <subcellularLocation>
        <location evidence="1">Cell membrane</location>
        <topology evidence="1">Multi-pass membrane protein</topology>
    </subcellularLocation>
</comment>